<protein>
    <recommendedName>
        <fullName evidence="4">DUF3592 domain-containing protein</fullName>
    </recommendedName>
</protein>
<feature type="transmembrane region" description="Helical" evidence="1">
    <location>
        <begin position="102"/>
        <end position="126"/>
    </location>
</feature>
<dbReference type="OrthoDB" id="2225958at2"/>
<proteinExistence type="predicted"/>
<keyword evidence="3" id="KW-1185">Reference proteome</keyword>
<keyword evidence="1" id="KW-1133">Transmembrane helix</keyword>
<dbReference type="EMBL" id="FQYQ01000002">
    <property type="protein sequence ID" value="SHI49138.1"/>
    <property type="molecule type" value="Genomic_DNA"/>
</dbReference>
<evidence type="ECO:0000256" key="1">
    <source>
        <dbReference type="SAM" id="Phobius"/>
    </source>
</evidence>
<reference evidence="2 3" key="1">
    <citation type="submission" date="2016-11" db="EMBL/GenBank/DDBJ databases">
        <authorList>
            <person name="Jaros S."/>
            <person name="Januszkiewicz K."/>
            <person name="Wedrychowicz H."/>
        </authorList>
    </citation>
    <scope>NUCLEOTIDE SEQUENCE [LARGE SCALE GENOMIC DNA]</scope>
    <source>
        <strain evidence="2 3">DSM 14809</strain>
    </source>
</reference>
<accession>A0A1M6BKN2</accession>
<dbReference type="Proteomes" id="UP000184185">
    <property type="component" value="Unassembled WGS sequence"/>
</dbReference>
<keyword evidence="1" id="KW-0812">Transmembrane</keyword>
<organism evidence="2 3">
    <name type="scientific">Pseudobutyrivibrio xylanivorans DSM 14809</name>
    <dbReference type="NCBI Taxonomy" id="1123012"/>
    <lineage>
        <taxon>Bacteria</taxon>
        <taxon>Bacillati</taxon>
        <taxon>Bacillota</taxon>
        <taxon>Clostridia</taxon>
        <taxon>Lachnospirales</taxon>
        <taxon>Lachnospiraceae</taxon>
        <taxon>Pseudobutyrivibrio</taxon>
    </lineage>
</organism>
<gene>
    <name evidence="2" type="ORF">SAMN02745725_00505</name>
</gene>
<keyword evidence="1" id="KW-0472">Membrane</keyword>
<dbReference type="AlphaFoldDB" id="A0A1M6BKN2"/>
<sequence length="129" mass="14790">MEMRVGNFFILILGVIVTFIGPWFLYSLHKCTEKITAKVEKVESTKSYNLISFSYMYAGREYNVHQMNVISSLKAIRYKSGEEISVYIDPKKPHHLRTSERLGVLDILILGVFSVLVGLIFIKIAIDMI</sequence>
<evidence type="ECO:0008006" key="4">
    <source>
        <dbReference type="Google" id="ProtNLM"/>
    </source>
</evidence>
<evidence type="ECO:0000313" key="2">
    <source>
        <dbReference type="EMBL" id="SHI49138.1"/>
    </source>
</evidence>
<feature type="transmembrane region" description="Helical" evidence="1">
    <location>
        <begin position="6"/>
        <end position="26"/>
    </location>
</feature>
<evidence type="ECO:0000313" key="3">
    <source>
        <dbReference type="Proteomes" id="UP000184185"/>
    </source>
</evidence>
<dbReference type="STRING" id="185007.SAMN02910350_00706"/>
<name>A0A1M6BKN2_PSEXY</name>